<accession>A0A9P6SWX0</accession>
<feature type="region of interest" description="Disordered" evidence="1">
    <location>
        <begin position="1"/>
        <end position="122"/>
    </location>
</feature>
<dbReference type="Proteomes" id="UP000703661">
    <property type="component" value="Unassembled WGS sequence"/>
</dbReference>
<protein>
    <submittedName>
        <fullName evidence="2">Uncharacterized protein</fullName>
    </submittedName>
</protein>
<organism evidence="2 3">
    <name type="scientific">Entomortierella chlamydospora</name>
    <dbReference type="NCBI Taxonomy" id="101097"/>
    <lineage>
        <taxon>Eukaryota</taxon>
        <taxon>Fungi</taxon>
        <taxon>Fungi incertae sedis</taxon>
        <taxon>Mucoromycota</taxon>
        <taxon>Mortierellomycotina</taxon>
        <taxon>Mortierellomycetes</taxon>
        <taxon>Mortierellales</taxon>
        <taxon>Mortierellaceae</taxon>
        <taxon>Entomortierella</taxon>
    </lineage>
</organism>
<name>A0A9P6SWX0_9FUNG</name>
<feature type="compositionally biased region" description="Basic and acidic residues" evidence="1">
    <location>
        <begin position="106"/>
        <end position="118"/>
    </location>
</feature>
<reference evidence="2" key="1">
    <citation type="journal article" date="2020" name="Fungal Divers.">
        <title>Resolving the Mortierellaceae phylogeny through synthesis of multi-gene phylogenetics and phylogenomics.</title>
        <authorList>
            <person name="Vandepol N."/>
            <person name="Liber J."/>
            <person name="Desiro A."/>
            <person name="Na H."/>
            <person name="Kennedy M."/>
            <person name="Barry K."/>
            <person name="Grigoriev I.V."/>
            <person name="Miller A.N."/>
            <person name="O'Donnell K."/>
            <person name="Stajich J.E."/>
            <person name="Bonito G."/>
        </authorList>
    </citation>
    <scope>NUCLEOTIDE SEQUENCE</scope>
    <source>
        <strain evidence="2">NRRL 2769</strain>
    </source>
</reference>
<gene>
    <name evidence="2" type="ORF">BGZ80_002986</name>
</gene>
<proteinExistence type="predicted"/>
<dbReference type="EMBL" id="JAAAID010001767">
    <property type="protein sequence ID" value="KAG0008849.1"/>
    <property type="molecule type" value="Genomic_DNA"/>
</dbReference>
<feature type="compositionally biased region" description="Polar residues" evidence="1">
    <location>
        <begin position="11"/>
        <end position="21"/>
    </location>
</feature>
<comment type="caution">
    <text evidence="2">The sequence shown here is derived from an EMBL/GenBank/DDBJ whole genome shotgun (WGS) entry which is preliminary data.</text>
</comment>
<keyword evidence="3" id="KW-1185">Reference proteome</keyword>
<evidence type="ECO:0000313" key="2">
    <source>
        <dbReference type="EMBL" id="KAG0008849.1"/>
    </source>
</evidence>
<sequence length="320" mass="34207">MRTLHSHDSNQHSQGGATPASSEFGGGRSDRYQDLEDGSLIGTTNRQSSAMQHQYSLADSNPSAGHRVKDGEEEDENAEILTSDKKSKNKKTNKLISVEDDEEEGQERGEMRYRDPKQSGEVQEPFSIQMQVDSSSNYVPLRINSVEMSMWMKIDMTNIGNNNGLSSSFTIKPRTIQSISLPMMMDYTSLMIDTNADGIFQDLIAACTPVSSSSGATSLGLNLIFGGKLYISGLSWIWKPQFSFNAENVPCPVNANVTSTSTQTSTSTTGTGAVNTTTSASQTPTASTTVGQSSSQTGTTLSATSTASSTSAARTPTQTG</sequence>
<dbReference type="AlphaFoldDB" id="A0A9P6SWX0"/>
<feature type="compositionally biased region" description="Polar residues" evidence="1">
    <location>
        <begin position="41"/>
        <end position="63"/>
    </location>
</feature>
<evidence type="ECO:0000313" key="3">
    <source>
        <dbReference type="Proteomes" id="UP000703661"/>
    </source>
</evidence>
<evidence type="ECO:0000256" key="1">
    <source>
        <dbReference type="SAM" id="MobiDB-lite"/>
    </source>
</evidence>
<feature type="compositionally biased region" description="Basic and acidic residues" evidence="1">
    <location>
        <begin position="1"/>
        <end position="10"/>
    </location>
</feature>
<feature type="region of interest" description="Disordered" evidence="1">
    <location>
        <begin position="258"/>
        <end position="320"/>
    </location>
</feature>